<evidence type="ECO:0000313" key="2">
    <source>
        <dbReference type="EMBL" id="MDF9748550.1"/>
    </source>
</evidence>
<evidence type="ECO:0000313" key="3">
    <source>
        <dbReference type="Proteomes" id="UP001154061"/>
    </source>
</evidence>
<gene>
    <name evidence="2" type="ORF">NDI89_23575</name>
</gene>
<name>A0A9Q4L9I3_9EURY</name>
<accession>A0A9Q4L9I3</accession>
<feature type="transmembrane region" description="Helical" evidence="1">
    <location>
        <begin position="210"/>
        <end position="230"/>
    </location>
</feature>
<dbReference type="InterPro" id="IPR007404">
    <property type="entry name" value="YdjM-like"/>
</dbReference>
<dbReference type="AlphaFoldDB" id="A0A9Q4L9I3"/>
<comment type="caution">
    <text evidence="2">The sequence shown here is derived from an EMBL/GenBank/DDBJ whole genome shotgun (WGS) entry which is preliminary data.</text>
</comment>
<dbReference type="RefSeq" id="WP_277525373.1">
    <property type="nucleotide sequence ID" value="NZ_JAMQOT010000019.1"/>
</dbReference>
<dbReference type="Pfam" id="PF04307">
    <property type="entry name" value="YdjM"/>
    <property type="match status" value="1"/>
</dbReference>
<feature type="transmembrane region" description="Helical" evidence="1">
    <location>
        <begin position="305"/>
        <end position="329"/>
    </location>
</feature>
<feature type="transmembrane region" description="Helical" evidence="1">
    <location>
        <begin position="162"/>
        <end position="179"/>
    </location>
</feature>
<feature type="transmembrane region" description="Helical" evidence="1">
    <location>
        <begin position="135"/>
        <end position="155"/>
    </location>
</feature>
<dbReference type="GO" id="GO:0016787">
    <property type="term" value="F:hydrolase activity"/>
    <property type="evidence" value="ECO:0007669"/>
    <property type="project" value="UniProtKB-KW"/>
</dbReference>
<proteinExistence type="predicted"/>
<dbReference type="Proteomes" id="UP001154061">
    <property type="component" value="Unassembled WGS sequence"/>
</dbReference>
<keyword evidence="1" id="KW-0812">Transmembrane</keyword>
<dbReference type="EMBL" id="JAMQOT010000019">
    <property type="protein sequence ID" value="MDF9748550.1"/>
    <property type="molecule type" value="Genomic_DNA"/>
</dbReference>
<feature type="transmembrane region" description="Helical" evidence="1">
    <location>
        <begin position="242"/>
        <end position="260"/>
    </location>
</feature>
<keyword evidence="3" id="KW-1185">Reference proteome</keyword>
<reference evidence="2" key="1">
    <citation type="submission" date="2022-06" db="EMBL/GenBank/DDBJ databases">
        <title>Natrinema sp. a new haloarchaeum isolate from saline soil.</title>
        <authorList>
            <person name="Strakova D."/>
            <person name="Galisteo C."/>
            <person name="Sanchez-Porro C."/>
            <person name="Ventosa A."/>
        </authorList>
    </citation>
    <scope>NUCLEOTIDE SEQUENCE</scope>
    <source>
        <strain evidence="2">S1CR25-10</strain>
    </source>
</reference>
<sequence>MFIGHGLLAFAVAALVADWRGWEPRRALLVGALAGAFATIPDVDVAYALVGLLEWRAADGAVGAPTAFWDASRGVHRSVTHSLVVGAVAAPAFGLLAARSGSDRVYSGRARLAHAAGSALLVALVAIALVWGGPIAAFVTGLFVASGVLVARAVARVSTFPPATVAIAALWGLWSHPWGDLVTGSPPEWFFPFPSAILESRLVLSADPTLHLLGAFAIELATIWFALAVICRLTDRSILGTVDRRAAVGVAYGVAPLAAAPPTLAVSYHFVFSILGLGVLCGVVRDTPSLVRPRAIDRGLPSTDGVLEVVLTALAAVTVALVSYVTVYVSVIGPA</sequence>
<keyword evidence="2" id="KW-0378">Hydrolase</keyword>
<keyword evidence="1" id="KW-0472">Membrane</keyword>
<protein>
    <submittedName>
        <fullName evidence="2">Metal-dependent hydrolase</fullName>
    </submittedName>
</protein>
<evidence type="ECO:0000256" key="1">
    <source>
        <dbReference type="SAM" id="Phobius"/>
    </source>
</evidence>
<organism evidence="2 3">
    <name type="scientific">Natrinema salsiterrestre</name>
    <dbReference type="NCBI Taxonomy" id="2950540"/>
    <lineage>
        <taxon>Archaea</taxon>
        <taxon>Methanobacteriati</taxon>
        <taxon>Methanobacteriota</taxon>
        <taxon>Stenosarchaea group</taxon>
        <taxon>Halobacteria</taxon>
        <taxon>Halobacteriales</taxon>
        <taxon>Natrialbaceae</taxon>
        <taxon>Natrinema</taxon>
    </lineage>
</organism>
<keyword evidence="1" id="KW-1133">Transmembrane helix</keyword>